<reference evidence="7 8" key="1">
    <citation type="submission" date="2018-05" db="EMBL/GenBank/DDBJ databases">
        <title>Draft genome sequence of Streptococcus panodentis CCUG 70867T.</title>
        <authorList>
            <person name="Salva-Serra F."/>
            <person name="Mendez V."/>
            <person name="Jaen-Luchoro D."/>
            <person name="Gonzales-Siles L."/>
            <person name="Karlsson R."/>
            <person name="Engstrom-Jakobsson H."/>
            <person name="Busquets A."/>
            <person name="Gomila M."/>
            <person name="Pineiro-Iglesias B."/>
            <person name="Bennasar-Figueras A."/>
            <person name="Seeger M."/>
            <person name="Moore E."/>
        </authorList>
    </citation>
    <scope>NUCLEOTIDE SEQUENCE [LARGE SCALE GENOMIC DNA]</scope>
    <source>
        <strain evidence="7 8">CCUG 70867</strain>
    </source>
</reference>
<keyword evidence="2" id="KW-0732">Signal</keyword>
<dbReference type="EMBL" id="QFAY01000006">
    <property type="protein sequence ID" value="MBP2620498.1"/>
    <property type="molecule type" value="Genomic_DNA"/>
</dbReference>
<protein>
    <recommendedName>
        <fullName evidence="6">Glucanase</fullName>
        <ecNumber evidence="6">3.2.1.-</ecNumber>
    </recommendedName>
</protein>
<accession>A0ABS5AVA0</accession>
<keyword evidence="4 6" id="KW-0326">Glycosidase</keyword>
<evidence type="ECO:0000313" key="7">
    <source>
        <dbReference type="EMBL" id="MBP2620498.1"/>
    </source>
</evidence>
<evidence type="ECO:0000256" key="3">
    <source>
        <dbReference type="ARBA" id="ARBA00022801"/>
    </source>
</evidence>
<evidence type="ECO:0000256" key="5">
    <source>
        <dbReference type="PROSITE-ProRule" id="PRU10058"/>
    </source>
</evidence>
<organism evidence="7 8">
    <name type="scientific">Streptococcus panodentis</name>
    <dbReference type="NCBI Taxonomy" id="1581472"/>
    <lineage>
        <taxon>Bacteria</taxon>
        <taxon>Bacillati</taxon>
        <taxon>Bacillota</taxon>
        <taxon>Bacilli</taxon>
        <taxon>Lactobacillales</taxon>
        <taxon>Streptococcaceae</taxon>
        <taxon>Streptococcus</taxon>
    </lineage>
</organism>
<evidence type="ECO:0000256" key="4">
    <source>
        <dbReference type="ARBA" id="ARBA00023295"/>
    </source>
</evidence>
<keyword evidence="3 6" id="KW-0378">Hydrolase</keyword>
<dbReference type="Proteomes" id="UP001519349">
    <property type="component" value="Unassembled WGS sequence"/>
</dbReference>
<comment type="caution">
    <text evidence="7">The sequence shown here is derived from an EMBL/GenBank/DDBJ whole genome shotgun (WGS) entry which is preliminary data.</text>
</comment>
<evidence type="ECO:0000256" key="2">
    <source>
        <dbReference type="ARBA" id="ARBA00022729"/>
    </source>
</evidence>
<gene>
    <name evidence="7" type="ORF">DHL47_03930</name>
</gene>
<dbReference type="Pfam" id="PF01270">
    <property type="entry name" value="Glyco_hydro_8"/>
    <property type="match status" value="1"/>
</dbReference>
<dbReference type="InterPro" id="IPR008928">
    <property type="entry name" value="6-hairpin_glycosidase_sf"/>
</dbReference>
<keyword evidence="8" id="KW-1185">Reference proteome</keyword>
<dbReference type="PROSITE" id="PS00812">
    <property type="entry name" value="GLYCOSYL_HYDROL_F8"/>
    <property type="match status" value="1"/>
</dbReference>
<sequence>MNSTTYLKDRVYHQWKNAYVVEKNNQAYVKTTNSQTENVVLSEGQGYGMVIAVDAAKQGDADQADFEQLYQYYLAQRLGDTQLMSWKQTVKGDEISHADENNATDGDLYIAYALIQAAKQWPDKADEYKAQAQAVLEDILRYNYNESNGVLTVGNWANAESEFYNLMRTSDTLPHQFEAFYELTNNQQWLTIKDNMLGKLEKISAQTDTGLLPDFMWVEGDQVRVADANTVESENDGFYSYNACRLPYNLAQSKDKKSQALLDKMMQFFMEQDSIYAGYNLKGQPLNSHQSGSFSAPVFYAANQDRDFRKLVQQNKYLFIQDLPSGNYYDAAMTTMVALGTL</sequence>
<dbReference type="InterPro" id="IPR012341">
    <property type="entry name" value="6hp_glycosidase-like_sf"/>
</dbReference>
<evidence type="ECO:0000256" key="1">
    <source>
        <dbReference type="ARBA" id="ARBA00009209"/>
    </source>
</evidence>
<dbReference type="InterPro" id="IPR019834">
    <property type="entry name" value="Glyco_hydro_8_CS"/>
</dbReference>
<dbReference type="Gene3D" id="1.50.10.10">
    <property type="match status" value="1"/>
</dbReference>
<dbReference type="PRINTS" id="PR00735">
    <property type="entry name" value="GLHYDRLASE8"/>
</dbReference>
<dbReference type="EC" id="3.2.1.-" evidence="6"/>
<feature type="active site" description="Nucleophile" evidence="5">
    <location>
        <position position="105"/>
    </location>
</feature>
<keyword evidence="6" id="KW-0119">Carbohydrate metabolism</keyword>
<dbReference type="SUPFAM" id="SSF48208">
    <property type="entry name" value="Six-hairpin glycosidases"/>
    <property type="match status" value="1"/>
</dbReference>
<evidence type="ECO:0000313" key="8">
    <source>
        <dbReference type="Proteomes" id="UP001519349"/>
    </source>
</evidence>
<proteinExistence type="inferred from homology"/>
<name>A0ABS5AVA0_9STRE</name>
<comment type="similarity">
    <text evidence="1 6">Belongs to the glycosyl hydrolase 8 (cellulase D) family.</text>
</comment>
<keyword evidence="6" id="KW-0624">Polysaccharide degradation</keyword>
<dbReference type="InterPro" id="IPR002037">
    <property type="entry name" value="Glyco_hydro_8"/>
</dbReference>
<evidence type="ECO:0000256" key="6">
    <source>
        <dbReference type="RuleBase" id="RU361167"/>
    </source>
</evidence>